<dbReference type="InterPro" id="IPR047089">
    <property type="entry name" value="Asp-tRNA-ligase_1_N"/>
</dbReference>
<keyword evidence="13" id="KW-1185">Reference proteome</keyword>
<evidence type="ECO:0000259" key="9">
    <source>
        <dbReference type="PROSITE" id="PS50158"/>
    </source>
</evidence>
<organism evidence="12 13">
    <name type="scientific">Porphyridium purpureum</name>
    <name type="common">Red alga</name>
    <name type="synonym">Porphyridium cruentum</name>
    <dbReference type="NCBI Taxonomy" id="35688"/>
    <lineage>
        <taxon>Eukaryota</taxon>
        <taxon>Rhodophyta</taxon>
        <taxon>Bangiophyceae</taxon>
        <taxon>Porphyridiales</taxon>
        <taxon>Porphyridiaceae</taxon>
        <taxon>Porphyridium</taxon>
    </lineage>
</organism>
<dbReference type="PANTHER" id="PTHR22594">
    <property type="entry name" value="ASPARTYL/LYSYL-TRNA SYNTHETASE"/>
    <property type="match status" value="1"/>
</dbReference>
<dbReference type="InterPro" id="IPR002312">
    <property type="entry name" value="Asp/Asn-tRNA-synth_IIb"/>
</dbReference>
<feature type="compositionally biased region" description="Low complexity" evidence="8">
    <location>
        <begin position="699"/>
        <end position="715"/>
    </location>
</feature>
<dbReference type="Gene3D" id="3.30.420.10">
    <property type="entry name" value="Ribonuclease H-like superfamily/Ribonuclease H"/>
    <property type="match status" value="2"/>
</dbReference>
<dbReference type="Pfam" id="PF01336">
    <property type="entry name" value="tRNA_anti-codon"/>
    <property type="match status" value="1"/>
</dbReference>
<feature type="region of interest" description="Disordered" evidence="8">
    <location>
        <begin position="684"/>
        <end position="760"/>
    </location>
</feature>
<dbReference type="NCBIfam" id="NF001750">
    <property type="entry name" value="PRK00476.1"/>
    <property type="match status" value="1"/>
</dbReference>
<dbReference type="SUPFAM" id="SSF50249">
    <property type="entry name" value="Nucleic acid-binding proteins"/>
    <property type="match status" value="1"/>
</dbReference>
<dbReference type="GO" id="GO:0015074">
    <property type="term" value="P:DNA integration"/>
    <property type="evidence" value="ECO:0007669"/>
    <property type="project" value="InterPro"/>
</dbReference>
<evidence type="ECO:0000313" key="13">
    <source>
        <dbReference type="Proteomes" id="UP000324585"/>
    </source>
</evidence>
<dbReference type="InterPro" id="IPR029351">
    <property type="entry name" value="GAD_dom"/>
</dbReference>
<dbReference type="InterPro" id="IPR004115">
    <property type="entry name" value="GAD-like_sf"/>
</dbReference>
<evidence type="ECO:0000259" key="11">
    <source>
        <dbReference type="PROSITE" id="PS50994"/>
    </source>
</evidence>
<dbReference type="SMART" id="SM00343">
    <property type="entry name" value="ZnF_C2HC"/>
    <property type="match status" value="1"/>
</dbReference>
<protein>
    <submittedName>
        <fullName evidence="12">Aspartate--tRNA ligase</fullName>
    </submittedName>
</protein>
<proteinExistence type="inferred from homology"/>
<dbReference type="GO" id="GO:0008270">
    <property type="term" value="F:zinc ion binding"/>
    <property type="evidence" value="ECO:0007669"/>
    <property type="project" value="UniProtKB-KW"/>
</dbReference>
<feature type="domain" description="CCHC-type" evidence="9">
    <location>
        <begin position="1104"/>
        <end position="1118"/>
    </location>
</feature>
<dbReference type="InterPro" id="IPR006195">
    <property type="entry name" value="aa-tRNA-synth_II"/>
</dbReference>
<dbReference type="GO" id="GO:0005737">
    <property type="term" value="C:cytoplasm"/>
    <property type="evidence" value="ECO:0007669"/>
    <property type="project" value="InterPro"/>
</dbReference>
<dbReference type="PROSITE" id="PS50862">
    <property type="entry name" value="AA_TRNA_LIGASE_II"/>
    <property type="match status" value="1"/>
</dbReference>
<dbReference type="SUPFAM" id="SSF55681">
    <property type="entry name" value="Class II aaRS and biotin synthetases"/>
    <property type="match status" value="1"/>
</dbReference>
<keyword evidence="4" id="KW-0067">ATP-binding</keyword>
<evidence type="ECO:0000256" key="1">
    <source>
        <dbReference type="ARBA" id="ARBA00006303"/>
    </source>
</evidence>
<dbReference type="PANTHER" id="PTHR22594:SF5">
    <property type="entry name" value="ASPARTATE--TRNA LIGASE, MITOCHONDRIAL"/>
    <property type="match status" value="1"/>
</dbReference>
<accession>A0A5J4YQR1</accession>
<comment type="similarity">
    <text evidence="1">Belongs to the class-II aminoacyl-tRNA synthetase family. Type 1 subfamily.</text>
</comment>
<feature type="region of interest" description="Disordered" evidence="8">
    <location>
        <begin position="1056"/>
        <end position="1096"/>
    </location>
</feature>
<dbReference type="CDD" id="cd04317">
    <property type="entry name" value="EcAspRS_like_N"/>
    <property type="match status" value="1"/>
</dbReference>
<feature type="compositionally biased region" description="Low complexity" evidence="8">
    <location>
        <begin position="74"/>
        <end position="86"/>
    </location>
</feature>
<dbReference type="GO" id="GO:0003676">
    <property type="term" value="F:nucleic acid binding"/>
    <property type="evidence" value="ECO:0007669"/>
    <property type="project" value="InterPro"/>
</dbReference>
<keyword evidence="3" id="KW-0547">Nucleotide-binding</keyword>
<dbReference type="NCBIfam" id="TIGR00459">
    <property type="entry name" value="aspS_bact"/>
    <property type="match status" value="1"/>
</dbReference>
<keyword evidence="7" id="KW-0862">Zinc</keyword>
<keyword evidence="6" id="KW-0030">Aminoacyl-tRNA synthetase</keyword>
<evidence type="ECO:0000259" key="10">
    <source>
        <dbReference type="PROSITE" id="PS50862"/>
    </source>
</evidence>
<dbReference type="EMBL" id="VRMN01000006">
    <property type="protein sequence ID" value="KAA8493606.1"/>
    <property type="molecule type" value="Genomic_DNA"/>
</dbReference>
<evidence type="ECO:0000256" key="5">
    <source>
        <dbReference type="ARBA" id="ARBA00022917"/>
    </source>
</evidence>
<sequence>MAFCGLAGGAALAHFKSAVTGIVSRRVCAFAWRPRTCAFNARASVRGTRLTCSALEEQQQGVAQSDEDNRDDAINASGSTAAAGTITQSRTHTCGELRPELSGTPVVLHGWAHAVRNAGGVVFVLLRDRFGITQVTINDSCPEKTQKQAQAIRLEYCLEVRGTVQLRDENVINDDMETGRIEVLAHDVSILSRTKSLPFLIAEPTKQQINQGYAEATEETRLKFRYLELRRARLQRNLMIRHKVMLHVRQFLDALHFVEVETPVLTKATPEGARDYVVPSRVHSGRWYALPQSPQLYKQLLMISSMDRYFQITKCFRDEDLRQDRQPEFTQIDMEMSFVKRENVMSVAEELIRSTFKSVMDVQLPEAFPVLAYDEVMRRFGVDAPDLRFGMELVDLWDVESEFAPISSAKALADGAVKAFVVQSHASAATRKVLDGYTEFAKQYGLSGLLVGKVDESGALTGPLSKMADRVSPAQLVDRVRAAPGDLILCAAGRLSAVNAGLGRLRAKLGRDLDLISQAASPYAMCWVVDFPLFEYDEEAGRFNSVHHPFTSPVPEHVDSLQRGEKLAELKAAAYDLVCNGSEIGGGSIRIHDVQLQQRVFSALNINATEQQDKFGFLLDALRFGPPPHGGLAFGLDRLIMILTRSESIRDVIAFPKTASASDLMVGAPSVIEASQLEELHVQNVLSSPEMTRDRPRTRSGAAAGGASRAPGRVGDSPSPTSSDPANPVGAPSTGGDHTTSSSPRLSGAPGTFQVAGQQPRKYVDIEDDETGEYPWLAIRTENPDWDRLLRSCDYLTRDEFASVIIDQIVTLETLRAAGPFVTMQFARYAIQRDVFDSNIPLPENFAIYPPREDHGAHSSRQAPASSSATVPPAVIGGVLKALEKHVYSGDEAQVPFRVWREKLLEVKHVYSLSDSDIRLILPLTLAGQASEFVKRHPRTKFIEILDAMSKEFRVELTSRLALFRLRGANFQHYLRDDLPRVEAFDRLTAQISADAASAGPDHNNQWSVATYVLGAMSDGGYHTEMARSFMHLSGNELLQSVRNFLSAQDKEAPRGSSSLLFQRAPGGPARRLGQSGQSEVRRYGSSAGRGGAPSATNQARRVRCFRCGRDGHIASQCAISADTNVNLVETEHWPSQSAAEDFVNDDEDSEHEHVPLIQSDNQAGADEAFLSFNVFVVSGKIPILLGNDVQERHHMNLIRRPRPPRLTGPGFAIPLYKMMSGHLAVDFLCMHQQDSDPSCLSEPNSLLYTIDELMTLHRRFGHTSARNIAKILRLNDESLGHDELERLTTRIRDCPTCQWYAGRRTTYKASADVEVTFNHAVSLDFLFIPNDREGSGSLKIMHLRCDGTGWSVAAQCDGATAQNIYSTIFTTWIAYFGAPHRIRLDRERVLVSEDLERMLGNEGTVVDAVPVEAHWTLGSVERSHETVRKIYLKISGETERLSVNDRLAIVTRAMNCTAGPDGTVPSLLVFGTVPRMALRPEVAQHDSRNDQEYRIKAMLLARKEYEISVSRERLTRARRSRAPEYPRDSDAIVPGIGVLVRRDASYEYTGPYTCERVDGNHVTVVIPSTTGRPRKQVFSIHNTKVYRMGETIARFIYHTEQDEPETHLFNDARYRELQGLVNRGTFSPCRSPPAHANIVKARFDDRVKADGSYKARLVACGHRFADREAHLTSINSPVLTRCSFRTVVSLCCSMNKPLYYRDFSQAYIQSEYSLIRNVYLRLDDSTRDILTDITGQQWPLHAKLEKALYGLRESGTLWYHTISNHLKARGFVPTALDSCLMFHRPDEQFSGALGLLVDDTIFFGNQLCLNAERAATDTFESKGVQGIPFNFNGAQVSSCGGGGFRISIFDYVRKNLSRVKLPTDFDSFRSLRGRVAYVSNNGRPDLLYHVAKLSQKLKFRVYADASFASNRDYSSQIGYVVFLGDHTDTVHFLHAVSKKTRHAVYSVMGAELLALCAALDFAEALRADLLRTGVAVDIDLYTDSKQICDAVAHGTTLDEKRMMIRLLMVRQSVDVLSIARLHHISGTQNVADALTKHRRHCPLWDQVMRNGTLSHHTNECIFFSKAPSSTDCS</sequence>
<dbReference type="InterPro" id="IPR045864">
    <property type="entry name" value="aa-tRNA-synth_II/BPL/LPL"/>
</dbReference>
<evidence type="ECO:0000256" key="8">
    <source>
        <dbReference type="SAM" id="MobiDB-lite"/>
    </source>
</evidence>
<dbReference type="GO" id="GO:0004815">
    <property type="term" value="F:aspartate-tRNA ligase activity"/>
    <property type="evidence" value="ECO:0007669"/>
    <property type="project" value="TreeGrafter"/>
</dbReference>
<dbReference type="OrthoDB" id="439710at2759"/>
<dbReference type="Gene3D" id="2.40.50.140">
    <property type="entry name" value="Nucleic acid-binding proteins"/>
    <property type="match status" value="1"/>
</dbReference>
<keyword evidence="2 12" id="KW-0436">Ligase</keyword>
<feature type="region of interest" description="Disordered" evidence="8">
    <location>
        <begin position="851"/>
        <end position="870"/>
    </location>
</feature>
<evidence type="ECO:0000256" key="6">
    <source>
        <dbReference type="ARBA" id="ARBA00023146"/>
    </source>
</evidence>
<gene>
    <name evidence="12" type="ORF">FVE85_4743</name>
</gene>
<dbReference type="Gene3D" id="3.30.930.10">
    <property type="entry name" value="Bira Bifunctional Protein, Domain 2"/>
    <property type="match status" value="1"/>
</dbReference>
<comment type="caution">
    <text evidence="12">The sequence shown here is derived from an EMBL/GenBank/DDBJ whole genome shotgun (WGS) entry which is preliminary data.</text>
</comment>
<dbReference type="InterPro" id="IPR036397">
    <property type="entry name" value="RNaseH_sf"/>
</dbReference>
<dbReference type="Pfam" id="PF07727">
    <property type="entry name" value="RVT_2"/>
    <property type="match status" value="1"/>
</dbReference>
<dbReference type="Pfam" id="PF02938">
    <property type="entry name" value="GAD"/>
    <property type="match status" value="1"/>
</dbReference>
<dbReference type="HAMAP" id="MF_00044">
    <property type="entry name" value="Asp_tRNA_synth_type1"/>
    <property type="match status" value="1"/>
</dbReference>
<evidence type="ECO:0000313" key="12">
    <source>
        <dbReference type="EMBL" id="KAA8493606.1"/>
    </source>
</evidence>
<dbReference type="Proteomes" id="UP000324585">
    <property type="component" value="Unassembled WGS sequence"/>
</dbReference>
<name>A0A5J4YQR1_PORPP</name>
<dbReference type="InterPro" id="IPR004524">
    <property type="entry name" value="Asp-tRNA-ligase_1"/>
</dbReference>
<dbReference type="InterPro" id="IPR004365">
    <property type="entry name" value="NA-bd_OB_tRNA"/>
</dbReference>
<dbReference type="GO" id="GO:0005524">
    <property type="term" value="F:ATP binding"/>
    <property type="evidence" value="ECO:0007669"/>
    <property type="project" value="UniProtKB-KW"/>
</dbReference>
<dbReference type="InterPro" id="IPR004364">
    <property type="entry name" value="Aa-tRNA-synt_II"/>
</dbReference>
<keyword evidence="7" id="KW-0863">Zinc-finger</keyword>
<dbReference type="PROSITE" id="PS50994">
    <property type="entry name" value="INTEGRASE"/>
    <property type="match status" value="1"/>
</dbReference>
<keyword evidence="7" id="KW-0479">Metal-binding</keyword>
<dbReference type="InterPro" id="IPR047090">
    <property type="entry name" value="AspRS_core"/>
</dbReference>
<feature type="domain" description="Integrase catalytic" evidence="11">
    <location>
        <begin position="1311"/>
        <end position="1483"/>
    </location>
</feature>
<reference evidence="13" key="1">
    <citation type="journal article" date="2019" name="Nat. Commun.">
        <title>Expansion of phycobilisome linker gene families in mesophilic red algae.</title>
        <authorList>
            <person name="Lee J."/>
            <person name="Kim D."/>
            <person name="Bhattacharya D."/>
            <person name="Yoon H.S."/>
        </authorList>
    </citation>
    <scope>NUCLEOTIDE SEQUENCE [LARGE SCALE GENOMIC DNA]</scope>
    <source>
        <strain evidence="13">CCMP 1328</strain>
    </source>
</reference>
<dbReference type="InterPro" id="IPR012337">
    <property type="entry name" value="RNaseH-like_sf"/>
</dbReference>
<evidence type="ECO:0000256" key="3">
    <source>
        <dbReference type="ARBA" id="ARBA00022741"/>
    </source>
</evidence>
<feature type="region of interest" description="Disordered" evidence="8">
    <location>
        <begin position="61"/>
        <end position="89"/>
    </location>
</feature>
<dbReference type="InterPro" id="IPR001878">
    <property type="entry name" value="Znf_CCHC"/>
</dbReference>
<evidence type="ECO:0000256" key="2">
    <source>
        <dbReference type="ARBA" id="ARBA00022598"/>
    </source>
</evidence>
<feature type="compositionally biased region" description="Polar residues" evidence="8">
    <location>
        <begin position="736"/>
        <end position="745"/>
    </location>
</feature>
<dbReference type="InterPro" id="IPR001584">
    <property type="entry name" value="Integrase_cat-core"/>
</dbReference>
<dbReference type="PROSITE" id="PS50158">
    <property type="entry name" value="ZF_CCHC"/>
    <property type="match status" value="1"/>
</dbReference>
<keyword evidence="5" id="KW-0648">Protein biosynthesis</keyword>
<dbReference type="SUPFAM" id="SSF55261">
    <property type="entry name" value="GAD domain-like"/>
    <property type="match status" value="1"/>
</dbReference>
<dbReference type="InterPro" id="IPR013103">
    <property type="entry name" value="RVT_2"/>
</dbReference>
<evidence type="ECO:0000256" key="7">
    <source>
        <dbReference type="PROSITE-ProRule" id="PRU00047"/>
    </source>
</evidence>
<dbReference type="SUPFAM" id="SSF53098">
    <property type="entry name" value="Ribonuclease H-like"/>
    <property type="match status" value="1"/>
</dbReference>
<dbReference type="InterPro" id="IPR012340">
    <property type="entry name" value="NA-bd_OB-fold"/>
</dbReference>
<dbReference type="Gene3D" id="3.30.1360.30">
    <property type="entry name" value="GAD-like domain"/>
    <property type="match status" value="1"/>
</dbReference>
<dbReference type="CDD" id="cd00777">
    <property type="entry name" value="AspRS_core"/>
    <property type="match status" value="1"/>
</dbReference>
<evidence type="ECO:0000256" key="4">
    <source>
        <dbReference type="ARBA" id="ARBA00022840"/>
    </source>
</evidence>
<dbReference type="GO" id="GO:0006422">
    <property type="term" value="P:aspartyl-tRNA aminoacylation"/>
    <property type="evidence" value="ECO:0007669"/>
    <property type="project" value="TreeGrafter"/>
</dbReference>
<dbReference type="PRINTS" id="PR01042">
    <property type="entry name" value="TRNASYNTHASP"/>
</dbReference>
<dbReference type="Pfam" id="PF00152">
    <property type="entry name" value="tRNA-synt_2"/>
    <property type="match status" value="1"/>
</dbReference>
<feature type="domain" description="Aminoacyl-transfer RNA synthetases class-II family profile" evidence="10">
    <location>
        <begin position="238"/>
        <end position="669"/>
    </location>
</feature>